<accession>A0A975R8R9</accession>
<feature type="chain" id="PRO_5037609488" evidence="1">
    <location>
        <begin position="39"/>
        <end position="111"/>
    </location>
</feature>
<evidence type="ECO:0000313" key="2">
    <source>
        <dbReference type="EMBL" id="QWF69411.1"/>
    </source>
</evidence>
<evidence type="ECO:0000256" key="1">
    <source>
        <dbReference type="SAM" id="SignalP"/>
    </source>
</evidence>
<keyword evidence="3" id="KW-1185">Reference proteome</keyword>
<dbReference type="RefSeq" id="WP_215579272.1">
    <property type="nucleotide sequence ID" value="NZ_CP073754.1"/>
</dbReference>
<dbReference type="Proteomes" id="UP000676649">
    <property type="component" value="Chromosome"/>
</dbReference>
<sequence length="111" mass="11744">MNNSILNCKAASCGTTKLAVAITCMLLLGGLSISSAWAEHGNDHGRGGGGEHHEDHDHGNWRGGGYGYGNHYGYGQGYGYGYAQPVYVPPPVYAVPIQSPGINLIVPLNFR</sequence>
<dbReference type="EMBL" id="CP073754">
    <property type="protein sequence ID" value="QWF69411.1"/>
    <property type="molecule type" value="Genomic_DNA"/>
</dbReference>
<proteinExistence type="predicted"/>
<reference evidence="2" key="1">
    <citation type="submission" date="2021-04" db="EMBL/GenBank/DDBJ databases">
        <title>Draft genome sequence data of methanotrophic Methylovulum sp. strain S1L and Methylomonas sp. strain S2AM isolated from boreal lake water columns.</title>
        <authorList>
            <person name="Rissanen A.J."/>
            <person name="Mangayil R."/>
            <person name="Svenning M.M."/>
            <person name="Khanongnuch R."/>
        </authorList>
    </citation>
    <scope>NUCLEOTIDE SEQUENCE</scope>
    <source>
        <strain evidence="2">S2AM</strain>
    </source>
</reference>
<gene>
    <name evidence="2" type="ORF">KEF85_08435</name>
</gene>
<name>A0A975R8R9_9GAMM</name>
<keyword evidence="1" id="KW-0732">Signal</keyword>
<evidence type="ECO:0000313" key="3">
    <source>
        <dbReference type="Proteomes" id="UP000676649"/>
    </source>
</evidence>
<protein>
    <submittedName>
        <fullName evidence="2">Uncharacterized protein</fullName>
    </submittedName>
</protein>
<dbReference type="KEGG" id="mpad:KEF85_08435"/>
<organism evidence="2 3">
    <name type="scientific">Methylomonas paludis</name>
    <dbReference type="NCBI Taxonomy" id="1173101"/>
    <lineage>
        <taxon>Bacteria</taxon>
        <taxon>Pseudomonadati</taxon>
        <taxon>Pseudomonadota</taxon>
        <taxon>Gammaproteobacteria</taxon>
        <taxon>Methylococcales</taxon>
        <taxon>Methylococcaceae</taxon>
        <taxon>Methylomonas</taxon>
    </lineage>
</organism>
<feature type="signal peptide" evidence="1">
    <location>
        <begin position="1"/>
        <end position="38"/>
    </location>
</feature>
<dbReference type="AlphaFoldDB" id="A0A975R8R9"/>